<dbReference type="Gene3D" id="3.40.50.720">
    <property type="entry name" value="NAD(P)-binding Rossmann-like Domain"/>
    <property type="match status" value="1"/>
</dbReference>
<dbReference type="GO" id="GO:0016491">
    <property type="term" value="F:oxidoreductase activity"/>
    <property type="evidence" value="ECO:0007669"/>
    <property type="project" value="UniProtKB-KW"/>
</dbReference>
<keyword evidence="2" id="KW-0560">Oxidoreductase</keyword>
<dbReference type="Proteomes" id="UP000660262">
    <property type="component" value="Unassembled WGS sequence"/>
</dbReference>
<comment type="caution">
    <text evidence="4">The sequence shown here is derived from an EMBL/GenBank/DDBJ whole genome shotgun (WGS) entry which is preliminary data.</text>
</comment>
<organism evidence="4 5">
    <name type="scientific">Pycnococcus provasolii</name>
    <dbReference type="NCBI Taxonomy" id="41880"/>
    <lineage>
        <taxon>Eukaryota</taxon>
        <taxon>Viridiplantae</taxon>
        <taxon>Chlorophyta</taxon>
        <taxon>Pseudoscourfieldiophyceae</taxon>
        <taxon>Pseudoscourfieldiales</taxon>
        <taxon>Pycnococcaceae</taxon>
        <taxon>Pycnococcus</taxon>
    </lineage>
</organism>
<dbReference type="PRINTS" id="PR00081">
    <property type="entry name" value="GDHRDH"/>
</dbReference>
<proteinExistence type="inferred from homology"/>
<dbReference type="PRINTS" id="PR00080">
    <property type="entry name" value="SDRFAMILY"/>
</dbReference>
<dbReference type="EMBL" id="BNJQ01000002">
    <property type="protein sequence ID" value="GHP02172.1"/>
    <property type="molecule type" value="Genomic_DNA"/>
</dbReference>
<dbReference type="OrthoDB" id="191139at2759"/>
<reference evidence="4" key="1">
    <citation type="submission" date="2020-10" db="EMBL/GenBank/DDBJ databases">
        <title>Unveiling of a novel bifunctional photoreceptor, Dualchrome1, isolated from a cosmopolitan green alga.</title>
        <authorList>
            <person name="Suzuki S."/>
            <person name="Kawachi M."/>
        </authorList>
    </citation>
    <scope>NUCLEOTIDE SEQUENCE</scope>
    <source>
        <strain evidence="4">NIES 2893</strain>
    </source>
</reference>
<keyword evidence="5" id="KW-1185">Reference proteome</keyword>
<sequence>MSLASKTVVVTGATDGIGRRTARALARRGANVVIHGRALERVKETVYEVREESKGGDNDIIGVVHDISTTAGVRDLAEVVKTQVGAVDVLINNAGVFLDNKTVTSEGYETTFAVNVLAPYMLTGLLLDNLKEAQEPRVINVSSISQHDGGGVLPLDDLFFEKRAYDRYAAYGLSKLCMASITFSQAEKFEWLTALTCDPGTVNTKMLLAGWGRCGIDVEDADHEEHLATSPDVRSGVYYVRKGQEGNACSICHDAEARTRLWDKCAELTGVTY</sequence>
<evidence type="ECO:0000256" key="1">
    <source>
        <dbReference type="ARBA" id="ARBA00006484"/>
    </source>
</evidence>
<comment type="similarity">
    <text evidence="1 3">Belongs to the short-chain dehydrogenases/reductases (SDR) family.</text>
</comment>
<dbReference type="SUPFAM" id="SSF51735">
    <property type="entry name" value="NAD(P)-binding Rossmann-fold domains"/>
    <property type="match status" value="1"/>
</dbReference>
<dbReference type="Pfam" id="PF00106">
    <property type="entry name" value="adh_short"/>
    <property type="match status" value="1"/>
</dbReference>
<evidence type="ECO:0000256" key="2">
    <source>
        <dbReference type="ARBA" id="ARBA00023002"/>
    </source>
</evidence>
<accession>A0A830H6J7</accession>
<evidence type="ECO:0000313" key="5">
    <source>
        <dbReference type="Proteomes" id="UP000660262"/>
    </source>
</evidence>
<dbReference type="PANTHER" id="PTHR24320">
    <property type="entry name" value="RETINOL DEHYDROGENASE"/>
    <property type="match status" value="1"/>
</dbReference>
<name>A0A830H6J7_9CHLO</name>
<evidence type="ECO:0000256" key="3">
    <source>
        <dbReference type="RuleBase" id="RU000363"/>
    </source>
</evidence>
<evidence type="ECO:0000313" key="4">
    <source>
        <dbReference type="EMBL" id="GHP02172.1"/>
    </source>
</evidence>
<dbReference type="AlphaFoldDB" id="A0A830H6J7"/>
<dbReference type="InterPro" id="IPR036291">
    <property type="entry name" value="NAD(P)-bd_dom_sf"/>
</dbReference>
<protein>
    <submittedName>
        <fullName evidence="4">Uncharacterized protein</fullName>
    </submittedName>
</protein>
<gene>
    <name evidence="4" type="ORF">PPROV_000092900</name>
</gene>
<dbReference type="InterPro" id="IPR002347">
    <property type="entry name" value="SDR_fam"/>
</dbReference>
<dbReference type="PANTHER" id="PTHR24320:SF148">
    <property type="entry name" value="NAD(P)-BINDING ROSSMANN-FOLD SUPERFAMILY PROTEIN"/>
    <property type="match status" value="1"/>
</dbReference>